<evidence type="ECO:0000313" key="1">
    <source>
        <dbReference type="EMBL" id="ORA78126.1"/>
    </source>
</evidence>
<reference evidence="1 2" key="1">
    <citation type="submission" date="2017-02" db="EMBL/GenBank/DDBJ databases">
        <title>The new phylogeny of genus Mycobacterium.</title>
        <authorList>
            <person name="Tortoli E."/>
            <person name="Trovato A."/>
            <person name="Cirillo D.M."/>
        </authorList>
    </citation>
    <scope>NUCLEOTIDE SEQUENCE [LARGE SCALE GENOMIC DNA]</scope>
    <source>
        <strain evidence="1 2">IP1130001</strain>
    </source>
</reference>
<comment type="caution">
    <text evidence="1">The sequence shown here is derived from an EMBL/GenBank/DDBJ whole genome shotgun (WGS) entry which is preliminary data.</text>
</comment>
<proteinExistence type="predicted"/>
<dbReference type="EMBL" id="MVHV01000031">
    <property type="protein sequence ID" value="ORA78126.1"/>
    <property type="molecule type" value="Genomic_DNA"/>
</dbReference>
<protein>
    <submittedName>
        <fullName evidence="1">Uncharacterized protein</fullName>
    </submittedName>
</protein>
<accession>A0ABX3SND4</accession>
<organism evidence="1 2">
    <name type="scientific">Mycobacterium malmoense</name>
    <dbReference type="NCBI Taxonomy" id="1780"/>
    <lineage>
        <taxon>Bacteria</taxon>
        <taxon>Bacillati</taxon>
        <taxon>Actinomycetota</taxon>
        <taxon>Actinomycetes</taxon>
        <taxon>Mycobacteriales</taxon>
        <taxon>Mycobacteriaceae</taxon>
        <taxon>Mycobacterium</taxon>
    </lineage>
</organism>
<keyword evidence="2" id="KW-1185">Reference proteome</keyword>
<gene>
    <name evidence="1" type="ORF">BST29_22185</name>
</gene>
<sequence>MTVNGDGPLRKKGAIVYCAAGRGAAQDQPAHEPVDQLGYVLPARREVPIGADIVLAALPRHHLRLVELAGATENVDHQFRVRKYALA</sequence>
<name>A0ABX3SND4_MYCMA</name>
<evidence type="ECO:0000313" key="2">
    <source>
        <dbReference type="Proteomes" id="UP000243140"/>
    </source>
</evidence>
<dbReference type="Proteomes" id="UP000243140">
    <property type="component" value="Unassembled WGS sequence"/>
</dbReference>